<evidence type="ECO:0000256" key="1">
    <source>
        <dbReference type="ARBA" id="ARBA00004123"/>
    </source>
</evidence>
<comment type="caution">
    <text evidence="7">The sequence shown here is derived from an EMBL/GenBank/DDBJ whole genome shotgun (WGS) entry which is preliminary data.</text>
</comment>
<proteinExistence type="inferred from homology"/>
<gene>
    <name evidence="7" type="primary">F12F6.7</name>
    <name evidence="7" type="ORF">Tcan_12122</name>
</gene>
<organism evidence="7 8">
    <name type="scientific">Toxocara canis</name>
    <name type="common">Canine roundworm</name>
    <dbReference type="NCBI Taxonomy" id="6265"/>
    <lineage>
        <taxon>Eukaryota</taxon>
        <taxon>Metazoa</taxon>
        <taxon>Ecdysozoa</taxon>
        <taxon>Nematoda</taxon>
        <taxon>Chromadorea</taxon>
        <taxon>Rhabditida</taxon>
        <taxon>Spirurina</taxon>
        <taxon>Ascaridomorpha</taxon>
        <taxon>Ascaridoidea</taxon>
        <taxon>Toxocaridae</taxon>
        <taxon>Toxocara</taxon>
    </lineage>
</organism>
<keyword evidence="4" id="KW-0539">Nucleus</keyword>
<dbReference type="Proteomes" id="UP000031036">
    <property type="component" value="Unassembled WGS sequence"/>
</dbReference>
<evidence type="ECO:0000259" key="5">
    <source>
        <dbReference type="Pfam" id="PF04042"/>
    </source>
</evidence>
<dbReference type="Gene3D" id="2.40.50.430">
    <property type="match status" value="1"/>
</dbReference>
<dbReference type="GO" id="GO:0043625">
    <property type="term" value="C:delta DNA polymerase complex"/>
    <property type="evidence" value="ECO:0007669"/>
    <property type="project" value="TreeGrafter"/>
</dbReference>
<dbReference type="OrthoDB" id="3763at2759"/>
<keyword evidence="3" id="KW-0235">DNA replication</keyword>
<comment type="subcellular location">
    <subcellularLocation>
        <location evidence="1">Nucleus</location>
    </subcellularLocation>
</comment>
<dbReference type="GO" id="GO:0006271">
    <property type="term" value="P:DNA strand elongation involved in DNA replication"/>
    <property type="evidence" value="ECO:0007669"/>
    <property type="project" value="TreeGrafter"/>
</dbReference>
<evidence type="ECO:0000313" key="7">
    <source>
        <dbReference type="EMBL" id="KHN72281.1"/>
    </source>
</evidence>
<dbReference type="InterPro" id="IPR007185">
    <property type="entry name" value="DNA_pol_a/d/e_bsu"/>
</dbReference>
<feature type="domain" description="DNA polymerase alpha/delta/epsilon subunit B" evidence="5">
    <location>
        <begin position="296"/>
        <end position="514"/>
    </location>
</feature>
<dbReference type="PANTHER" id="PTHR10416:SF0">
    <property type="entry name" value="DNA POLYMERASE DELTA SUBUNIT 2"/>
    <property type="match status" value="1"/>
</dbReference>
<accession>A0A0B2UMR8</accession>
<dbReference type="EMBL" id="JPKZ01003266">
    <property type="protein sequence ID" value="KHN72281.1"/>
    <property type="molecule type" value="Genomic_DNA"/>
</dbReference>
<dbReference type="STRING" id="6265.A0A0B2UMR8"/>
<comment type="similarity">
    <text evidence="2">Belongs to the DNA polymerase delta/II small subunit family.</text>
</comment>
<dbReference type="GO" id="GO:0003677">
    <property type="term" value="F:DNA binding"/>
    <property type="evidence" value="ECO:0007669"/>
    <property type="project" value="InterPro"/>
</dbReference>
<keyword evidence="8" id="KW-1185">Reference proteome</keyword>
<dbReference type="Gene3D" id="3.60.21.50">
    <property type="match status" value="1"/>
</dbReference>
<dbReference type="AlphaFoldDB" id="A0A0B2UMR8"/>
<reference evidence="7 8" key="1">
    <citation type="submission" date="2014-11" db="EMBL/GenBank/DDBJ databases">
        <title>Genetic blueprint of the zoonotic pathogen Toxocara canis.</title>
        <authorList>
            <person name="Zhu X.-Q."/>
            <person name="Korhonen P.K."/>
            <person name="Cai H."/>
            <person name="Young N.D."/>
            <person name="Nejsum P."/>
            <person name="von Samson-Himmelstjerna G."/>
            <person name="Boag P.R."/>
            <person name="Tan P."/>
            <person name="Li Q."/>
            <person name="Min J."/>
            <person name="Yang Y."/>
            <person name="Wang X."/>
            <person name="Fang X."/>
            <person name="Hall R.S."/>
            <person name="Hofmann A."/>
            <person name="Sternberg P.W."/>
            <person name="Jex A.R."/>
            <person name="Gasser R.B."/>
        </authorList>
    </citation>
    <scope>NUCLEOTIDE SEQUENCE [LARGE SCALE GENOMIC DNA]</scope>
    <source>
        <strain evidence="7">PN_DK_2014</strain>
    </source>
</reference>
<dbReference type="CDD" id="cd07387">
    <property type="entry name" value="MPP_PolD2_C"/>
    <property type="match status" value="1"/>
</dbReference>
<dbReference type="OMA" id="TLIWRHY"/>
<evidence type="ECO:0000256" key="2">
    <source>
        <dbReference type="ARBA" id="ARBA00006035"/>
    </source>
</evidence>
<name>A0A0B2UMR8_TOXCA</name>
<dbReference type="PANTHER" id="PTHR10416">
    <property type="entry name" value="DNA POLYMERASE DELTA SUBUNIT 2"/>
    <property type="match status" value="1"/>
</dbReference>
<dbReference type="InterPro" id="IPR041863">
    <property type="entry name" value="PolD2_C"/>
</dbReference>
<evidence type="ECO:0000259" key="6">
    <source>
        <dbReference type="Pfam" id="PF18018"/>
    </source>
</evidence>
<dbReference type="InterPro" id="IPR024826">
    <property type="entry name" value="DNA_pol_delta/II_ssu"/>
</dbReference>
<evidence type="ECO:0000256" key="4">
    <source>
        <dbReference type="ARBA" id="ARBA00023242"/>
    </source>
</evidence>
<evidence type="ECO:0000313" key="8">
    <source>
        <dbReference type="Proteomes" id="UP000031036"/>
    </source>
</evidence>
<feature type="domain" description="DNA polymerase delta subunit OB-fold" evidence="6">
    <location>
        <begin position="149"/>
        <end position="276"/>
    </location>
</feature>
<dbReference type="Pfam" id="PF04042">
    <property type="entry name" value="DNA_pol_E_B"/>
    <property type="match status" value="1"/>
</dbReference>
<dbReference type="InterPro" id="IPR040663">
    <property type="entry name" value="DNA_pol_D_N"/>
</dbReference>
<protein>
    <submittedName>
        <fullName evidence="7">Putative DNA polymerase delta small subunit</fullName>
    </submittedName>
</protein>
<sequence>MGMVFDHCRTPRTQHILNPELRRSALQGRMVQLTRESLTYENHSERFIINEHDVGENCFHRQYFNLYRARINIMRPRIIEAAKERAEWDMQFFRSTMIMGVDPRTDSVFGCERILIMVQLTRESLTYENHSERFIINEHDVGENCFHRQYFNLYRARINIMRPRIIEAAKERAGGEVKPCRLTKATKGSSSFVIGVVEKRVKLRPSVLHDLAEEQFILPQPVEEDRLVTDEDYLEFEDEDQIVRLTGVNMDDVATGCVIGLRGTPLKDDIFQVDEIIWPKLAIQPSFPSLSSDKYIMFVSGLAFSGESEKEAERLLSLDLLQKWVGGQLPVSVKERNLVGNIVRLVVAGESVAITDQGREFTTAARYLIRNEECPNVECAAHMDKFLSKVSSMLEVDVMPGLGDPATHLMPQQPIHRAVFPNASYHGKMLNLVTNPYHFSLQGLHIMGTSGSNLSDLKRFSKEASSTDLLERTLLWQHLAPTVPDTVDGFPFMDRDPLVIEEVFPHILFAANQNFAESAVREFEGGRRTLLLSIPSFVKTKSAVLVNLRTLEVIEQNFTFDEELIS</sequence>
<evidence type="ECO:0000256" key="3">
    <source>
        <dbReference type="ARBA" id="ARBA00022705"/>
    </source>
</evidence>
<dbReference type="Pfam" id="PF18018">
    <property type="entry name" value="DNA_pol_D_N"/>
    <property type="match status" value="1"/>
</dbReference>